<dbReference type="EMBL" id="LAZR01000486">
    <property type="protein sequence ID" value="KKN66952.1"/>
    <property type="molecule type" value="Genomic_DNA"/>
</dbReference>
<organism evidence="1">
    <name type="scientific">marine sediment metagenome</name>
    <dbReference type="NCBI Taxonomy" id="412755"/>
    <lineage>
        <taxon>unclassified sequences</taxon>
        <taxon>metagenomes</taxon>
        <taxon>ecological metagenomes</taxon>
    </lineage>
</organism>
<dbReference type="AlphaFoldDB" id="A0A0F9SWG0"/>
<sequence>MLFKQRHPISVKNIAVLLVKLNLQTEHSLMETATMLANFDFDSCVGCDNFPCPTVILALEIHCPIRLEAEMPISQLILSQHTTGIKFFNN</sequence>
<accession>A0A0F9SWG0</accession>
<evidence type="ECO:0000313" key="1">
    <source>
        <dbReference type="EMBL" id="KKN66952.1"/>
    </source>
</evidence>
<gene>
    <name evidence="1" type="ORF">LCGC14_0466320</name>
</gene>
<comment type="caution">
    <text evidence="1">The sequence shown here is derived from an EMBL/GenBank/DDBJ whole genome shotgun (WGS) entry which is preliminary data.</text>
</comment>
<protein>
    <submittedName>
        <fullName evidence="1">Uncharacterized protein</fullName>
    </submittedName>
</protein>
<proteinExistence type="predicted"/>
<reference evidence="1" key="1">
    <citation type="journal article" date="2015" name="Nature">
        <title>Complex archaea that bridge the gap between prokaryotes and eukaryotes.</title>
        <authorList>
            <person name="Spang A."/>
            <person name="Saw J.H."/>
            <person name="Jorgensen S.L."/>
            <person name="Zaremba-Niedzwiedzka K."/>
            <person name="Martijn J."/>
            <person name="Lind A.E."/>
            <person name="van Eijk R."/>
            <person name="Schleper C."/>
            <person name="Guy L."/>
            <person name="Ettema T.J."/>
        </authorList>
    </citation>
    <scope>NUCLEOTIDE SEQUENCE</scope>
</reference>
<name>A0A0F9SWG0_9ZZZZ</name>